<name>A0A1D2NF42_ORCCI</name>
<dbReference type="Pfam" id="PF02709">
    <property type="entry name" value="Glyco_transf_7C"/>
    <property type="match status" value="1"/>
</dbReference>
<evidence type="ECO:0000256" key="8">
    <source>
        <dbReference type="ARBA" id="ARBA00022989"/>
    </source>
</evidence>
<keyword evidence="6 12" id="KW-0812">Transmembrane</keyword>
<feature type="compositionally biased region" description="Polar residues" evidence="11">
    <location>
        <begin position="632"/>
        <end position="642"/>
    </location>
</feature>
<dbReference type="PRINTS" id="PR02050">
    <property type="entry name" value="B14GALTRFASE"/>
</dbReference>
<feature type="compositionally biased region" description="Low complexity" evidence="11">
    <location>
        <begin position="612"/>
        <end position="625"/>
    </location>
</feature>
<dbReference type="Proteomes" id="UP000094527">
    <property type="component" value="Unassembled WGS sequence"/>
</dbReference>
<dbReference type="AlphaFoldDB" id="A0A1D2NF42"/>
<evidence type="ECO:0000256" key="7">
    <source>
        <dbReference type="ARBA" id="ARBA00022968"/>
    </source>
</evidence>
<dbReference type="InterPro" id="IPR029044">
    <property type="entry name" value="Nucleotide-diphossugar_trans"/>
</dbReference>
<evidence type="ECO:0000256" key="2">
    <source>
        <dbReference type="ARBA" id="ARBA00004922"/>
    </source>
</evidence>
<feature type="compositionally biased region" description="Acidic residues" evidence="11">
    <location>
        <begin position="653"/>
        <end position="666"/>
    </location>
</feature>
<dbReference type="GO" id="GO:0005794">
    <property type="term" value="C:Golgi apparatus"/>
    <property type="evidence" value="ECO:0007669"/>
    <property type="project" value="TreeGrafter"/>
</dbReference>
<keyword evidence="7" id="KW-0735">Signal-anchor</keyword>
<dbReference type="GO" id="GO:0016020">
    <property type="term" value="C:membrane"/>
    <property type="evidence" value="ECO:0007669"/>
    <property type="project" value="UniProtKB-SubCell"/>
</dbReference>
<organism evidence="15 16">
    <name type="scientific">Orchesella cincta</name>
    <name type="common">Springtail</name>
    <name type="synonym">Podura cincta</name>
    <dbReference type="NCBI Taxonomy" id="48709"/>
    <lineage>
        <taxon>Eukaryota</taxon>
        <taxon>Metazoa</taxon>
        <taxon>Ecdysozoa</taxon>
        <taxon>Arthropoda</taxon>
        <taxon>Hexapoda</taxon>
        <taxon>Collembola</taxon>
        <taxon>Entomobryomorpha</taxon>
        <taxon>Entomobryoidea</taxon>
        <taxon>Orchesellidae</taxon>
        <taxon>Orchesellinae</taxon>
        <taxon>Orchesella</taxon>
    </lineage>
</organism>
<dbReference type="SUPFAM" id="SSF53448">
    <property type="entry name" value="Nucleotide-diphospho-sugar transferases"/>
    <property type="match status" value="1"/>
</dbReference>
<evidence type="ECO:0000256" key="10">
    <source>
        <dbReference type="ARBA" id="ARBA00023180"/>
    </source>
</evidence>
<sequence>MTKMPFRFARRVRNLEIKTYCPTKKKHDLGRDSKGGRGTNQQICPSCVLPIVVAFIFAFTVIQVCLYHNPILRLGSKYKFSGRQYNIILIHARVFDTFPITFPQLIVIHRTIVAYKNRSLAFEEVYGPSHNDSKSQGDLLAFSKKFDSAWANSSRMVEWKPNGASYPYRIPGGPHPPPINHIWQIACPEVPTKLNGNITINMKKEVALDELARNNSHVLPGGTWSPENCKARFHIALIIPYRYRWNHLKLLLSVLHPMLRRQQMSYQIFVAEQYGNYTFNKGALMNAAFLLAMNYSRSFDCVIFHDVDLLPETDRNIYGCANSPTHLSLVGGVFAISVSHFIQVNGYSNLYWGWGAEDDDMYKRLIANQLPLNRPRPDLAKYKMLQHGRRVPNQFINPLIRTARHRFPQDGLTTCHFRLVSQGRQALFTHFLVDVGQPSYSVLEPHIHLESMIPPSSSIHSHSSSPPPASKTPFKSSSSSVVTIHHQHAHPHSREQSRDNRKREQKMRNGEHGSSSISSSSHHQQHQVFPQPPPTSFPQSTNTRGENRQELFMLSGIARDNQDEDEERDAGASRGRNGNKGDTVKKPSNTFILRINEKEREDRNRNPNPHLSSSPSASSAAAYSALRGNGWSKKTPSGSGSNPLVDIALDPDVPVEDYDHSDEEDM</sequence>
<evidence type="ECO:0000256" key="3">
    <source>
        <dbReference type="ARBA" id="ARBA00005735"/>
    </source>
</evidence>
<evidence type="ECO:0000256" key="4">
    <source>
        <dbReference type="ARBA" id="ARBA00022676"/>
    </source>
</evidence>
<comment type="pathway">
    <text evidence="2">Protein modification; protein glycosylation.</text>
</comment>
<feature type="compositionally biased region" description="Basic and acidic residues" evidence="11">
    <location>
        <begin position="595"/>
        <end position="605"/>
    </location>
</feature>
<dbReference type="PANTHER" id="PTHR19300:SF46">
    <property type="entry name" value="BETA-1,4-N-ACETYLGALACTOSAMINYLTRANSFERASE"/>
    <property type="match status" value="1"/>
</dbReference>
<evidence type="ECO:0000256" key="6">
    <source>
        <dbReference type="ARBA" id="ARBA00022692"/>
    </source>
</evidence>
<keyword evidence="8 12" id="KW-1133">Transmembrane helix</keyword>
<protein>
    <submittedName>
        <fullName evidence="15">Beta-1,4-galactosyltransferase 2</fullName>
    </submittedName>
</protein>
<dbReference type="Gene3D" id="3.90.550.10">
    <property type="entry name" value="Spore Coat Polysaccharide Biosynthesis Protein SpsA, Chain A"/>
    <property type="match status" value="1"/>
</dbReference>
<feature type="domain" description="Galactosyltransferase N-terminal" evidence="14">
    <location>
        <begin position="187"/>
        <end position="320"/>
    </location>
</feature>
<comment type="subcellular location">
    <subcellularLocation>
        <location evidence="1">Membrane</location>
        <topology evidence="1">Single-pass type II membrane protein</topology>
    </subcellularLocation>
</comment>
<evidence type="ECO:0000259" key="13">
    <source>
        <dbReference type="Pfam" id="PF02709"/>
    </source>
</evidence>
<keyword evidence="5 15" id="KW-0808">Transferase</keyword>
<reference evidence="15 16" key="1">
    <citation type="journal article" date="2016" name="Genome Biol. Evol.">
        <title>Gene Family Evolution Reflects Adaptation to Soil Environmental Stressors in the Genome of the Collembolan Orchesella cincta.</title>
        <authorList>
            <person name="Faddeeva-Vakhrusheva A."/>
            <person name="Derks M.F."/>
            <person name="Anvar S.Y."/>
            <person name="Agamennone V."/>
            <person name="Suring W."/>
            <person name="Smit S."/>
            <person name="van Straalen N.M."/>
            <person name="Roelofs D."/>
        </authorList>
    </citation>
    <scope>NUCLEOTIDE SEQUENCE [LARGE SCALE GENOMIC DNA]</scope>
    <source>
        <tissue evidence="15">Mixed pool</tissue>
    </source>
</reference>
<dbReference type="InterPro" id="IPR003859">
    <property type="entry name" value="Galactosyl_T"/>
</dbReference>
<feature type="region of interest" description="Disordered" evidence="11">
    <location>
        <begin position="453"/>
        <end position="543"/>
    </location>
</feature>
<evidence type="ECO:0000313" key="15">
    <source>
        <dbReference type="EMBL" id="ODN03596.1"/>
    </source>
</evidence>
<evidence type="ECO:0000313" key="16">
    <source>
        <dbReference type="Proteomes" id="UP000094527"/>
    </source>
</evidence>
<dbReference type="PANTHER" id="PTHR19300">
    <property type="entry name" value="BETA-1,4-GALACTOSYLTRANSFERASE"/>
    <property type="match status" value="1"/>
</dbReference>
<proteinExistence type="inferred from homology"/>
<evidence type="ECO:0000256" key="11">
    <source>
        <dbReference type="SAM" id="MobiDB-lite"/>
    </source>
</evidence>
<evidence type="ECO:0000256" key="1">
    <source>
        <dbReference type="ARBA" id="ARBA00004606"/>
    </source>
</evidence>
<dbReference type="STRING" id="48709.A0A1D2NF42"/>
<feature type="transmembrane region" description="Helical" evidence="12">
    <location>
        <begin position="43"/>
        <end position="62"/>
    </location>
</feature>
<feature type="compositionally biased region" description="Basic and acidic residues" evidence="11">
    <location>
        <begin position="492"/>
        <end position="511"/>
    </location>
</feature>
<feature type="region of interest" description="Disordered" evidence="11">
    <location>
        <begin position="556"/>
        <end position="666"/>
    </location>
</feature>
<feature type="compositionally biased region" description="Low complexity" evidence="11">
    <location>
        <begin position="512"/>
        <end position="529"/>
    </location>
</feature>
<keyword evidence="4 15" id="KW-0328">Glycosyltransferase</keyword>
<comment type="similarity">
    <text evidence="3">Belongs to the glycosyltransferase 7 family.</text>
</comment>
<keyword evidence="10" id="KW-0325">Glycoprotein</keyword>
<dbReference type="Pfam" id="PF13733">
    <property type="entry name" value="Glyco_transf_7N"/>
    <property type="match status" value="1"/>
</dbReference>
<keyword evidence="16" id="KW-1185">Reference proteome</keyword>
<dbReference type="GO" id="GO:0033842">
    <property type="term" value="F:N-acetyl-beta-glucosaminyl-derivative 4-beta-N-acetylgalactosaminyltransferase activity"/>
    <property type="evidence" value="ECO:0007669"/>
    <property type="project" value="TreeGrafter"/>
</dbReference>
<evidence type="ECO:0000256" key="12">
    <source>
        <dbReference type="SAM" id="Phobius"/>
    </source>
</evidence>
<accession>A0A1D2NF42</accession>
<gene>
    <name evidence="15" type="ORF">Ocin01_03112</name>
</gene>
<dbReference type="GO" id="GO:0006688">
    <property type="term" value="P:glycosphingolipid biosynthetic process"/>
    <property type="evidence" value="ECO:0007669"/>
    <property type="project" value="TreeGrafter"/>
</dbReference>
<evidence type="ECO:0000256" key="5">
    <source>
        <dbReference type="ARBA" id="ARBA00022679"/>
    </source>
</evidence>
<dbReference type="OrthoDB" id="10038994at2759"/>
<dbReference type="GO" id="GO:0008378">
    <property type="term" value="F:galactosyltransferase activity"/>
    <property type="evidence" value="ECO:0007669"/>
    <property type="project" value="TreeGrafter"/>
</dbReference>
<evidence type="ECO:0000259" key="14">
    <source>
        <dbReference type="Pfam" id="PF13733"/>
    </source>
</evidence>
<keyword evidence="9 12" id="KW-0472">Membrane</keyword>
<dbReference type="InterPro" id="IPR027995">
    <property type="entry name" value="Galactosyl_T_N"/>
</dbReference>
<dbReference type="GO" id="GO:0005975">
    <property type="term" value="P:carbohydrate metabolic process"/>
    <property type="evidence" value="ECO:0007669"/>
    <property type="project" value="InterPro"/>
</dbReference>
<feature type="non-terminal residue" evidence="15">
    <location>
        <position position="666"/>
    </location>
</feature>
<feature type="compositionally biased region" description="Low complexity" evidence="11">
    <location>
        <begin position="453"/>
        <end position="464"/>
    </location>
</feature>
<dbReference type="UniPathway" id="UPA00378"/>
<feature type="compositionally biased region" description="Low complexity" evidence="11">
    <location>
        <begin position="471"/>
        <end position="480"/>
    </location>
</feature>
<dbReference type="InterPro" id="IPR027791">
    <property type="entry name" value="Galactosyl_T_C"/>
</dbReference>
<evidence type="ECO:0000256" key="9">
    <source>
        <dbReference type="ARBA" id="ARBA00023136"/>
    </source>
</evidence>
<comment type="caution">
    <text evidence="15">The sequence shown here is derived from an EMBL/GenBank/DDBJ whole genome shotgun (WGS) entry which is preliminary data.</text>
</comment>
<feature type="domain" description="Galactosyltransferase C-terminal" evidence="13">
    <location>
        <begin position="328"/>
        <end position="387"/>
    </location>
</feature>
<dbReference type="EMBL" id="LJIJ01000068">
    <property type="protein sequence ID" value="ODN03596.1"/>
    <property type="molecule type" value="Genomic_DNA"/>
</dbReference>